<evidence type="ECO:0000313" key="1">
    <source>
        <dbReference type="EMBL" id="ATD09012.1"/>
    </source>
</evidence>
<sequence length="37" mass="4342">MIVPEWCSKLVLFRFCQMVSELVSVNIESRQKINLSN</sequence>
<organism evidence="1 2">
    <name type="scientific">Pseudoalteromonas piscicida</name>
    <dbReference type="NCBI Taxonomy" id="43662"/>
    <lineage>
        <taxon>Bacteria</taxon>
        <taxon>Pseudomonadati</taxon>
        <taxon>Pseudomonadota</taxon>
        <taxon>Gammaproteobacteria</taxon>
        <taxon>Alteromonadales</taxon>
        <taxon>Pseudoalteromonadaceae</taxon>
        <taxon>Pseudoalteromonas</taxon>
    </lineage>
</organism>
<gene>
    <name evidence="1" type="ORF">PPIS_a4379</name>
</gene>
<accession>A0ABM6NJ75</accession>
<dbReference type="EMBL" id="CP011924">
    <property type="protein sequence ID" value="ATD09012.1"/>
    <property type="molecule type" value="Genomic_DNA"/>
</dbReference>
<name>A0ABM6NJ75_PSEO7</name>
<protein>
    <submittedName>
        <fullName evidence="1">Uncharacterized protein</fullName>
    </submittedName>
</protein>
<reference evidence="1 2" key="1">
    <citation type="submission" date="2015-06" db="EMBL/GenBank/DDBJ databases">
        <authorList>
            <person name="Xie B.-B."/>
            <person name="Rong J.-C."/>
            <person name="Qin Q.-L."/>
            <person name="Zhang Y.-Z."/>
        </authorList>
    </citation>
    <scope>NUCLEOTIDE SEQUENCE [LARGE SCALE GENOMIC DNA]</scope>
    <source>
        <strain evidence="1 2">JCM 20779</strain>
    </source>
</reference>
<dbReference type="Proteomes" id="UP000016521">
    <property type="component" value="Chromosome I"/>
</dbReference>
<proteinExistence type="predicted"/>
<keyword evidence="2" id="KW-1185">Reference proteome</keyword>
<evidence type="ECO:0000313" key="2">
    <source>
        <dbReference type="Proteomes" id="UP000016521"/>
    </source>
</evidence>